<dbReference type="InterPro" id="IPR010607">
    <property type="entry name" value="DUF1194"/>
</dbReference>
<evidence type="ECO:0000256" key="1">
    <source>
        <dbReference type="SAM" id="Phobius"/>
    </source>
</evidence>
<dbReference type="Proteomes" id="UP000199345">
    <property type="component" value="Unassembled WGS sequence"/>
</dbReference>
<accession>A0A1I0C6G4</accession>
<name>A0A1I0C6G4_9PROT</name>
<feature type="signal peptide" evidence="2">
    <location>
        <begin position="1"/>
        <end position="23"/>
    </location>
</feature>
<dbReference type="InterPro" id="IPR013424">
    <property type="entry name" value="Ice-binding_C"/>
</dbReference>
<dbReference type="AlphaFoldDB" id="A0A1I0C6G4"/>
<keyword evidence="1" id="KW-0472">Membrane</keyword>
<dbReference type="EMBL" id="FOIA01000013">
    <property type="protein sequence ID" value="SET14913.1"/>
    <property type="molecule type" value="Genomic_DNA"/>
</dbReference>
<keyword evidence="5" id="KW-1185">Reference proteome</keyword>
<protein>
    <submittedName>
        <fullName evidence="4">PEP-CTERM protein-sorting domain-containing protein</fullName>
    </submittedName>
</protein>
<sequence length="250" mass="25988">MKKITKSALAAIPLLMSSSFASAVLVDSELSLVIDVSGSVSTSEYNLMMDGYANAFRDPVVQNNILTNGTNGAIAVNAIFFASSAFTTSLDSYTLLNSVASINAFADTLDNFGRPGSGGTTISTGMNKSLSTLTGNNGFESTNLIMDVSGDGTSSISSTQAARNAAAAAGVTVNGITIGSQGINTFYNNNVITNDGFSLHANNFNDFAEGVKQKLRIETQTNPVPVPATLALLGLGLFSMVAIRRNRKES</sequence>
<dbReference type="SUPFAM" id="SSF53300">
    <property type="entry name" value="vWA-like"/>
    <property type="match status" value="1"/>
</dbReference>
<evidence type="ECO:0000259" key="3">
    <source>
        <dbReference type="PROSITE" id="PS50234"/>
    </source>
</evidence>
<reference evidence="5" key="1">
    <citation type="submission" date="2016-10" db="EMBL/GenBank/DDBJ databases">
        <authorList>
            <person name="Varghese N."/>
            <person name="Submissions S."/>
        </authorList>
    </citation>
    <scope>NUCLEOTIDE SEQUENCE [LARGE SCALE GENOMIC DNA]</scope>
    <source>
        <strain evidence="5">Nm71</strain>
    </source>
</reference>
<dbReference type="RefSeq" id="WP_090658268.1">
    <property type="nucleotide sequence ID" value="NZ_FOIA01000013.1"/>
</dbReference>
<dbReference type="PROSITE" id="PS50234">
    <property type="entry name" value="VWFA"/>
    <property type="match status" value="1"/>
</dbReference>
<feature type="domain" description="VWFA" evidence="3">
    <location>
        <begin position="29"/>
        <end position="221"/>
    </location>
</feature>
<dbReference type="NCBIfam" id="TIGR02595">
    <property type="entry name" value="PEP_CTERM"/>
    <property type="match status" value="1"/>
</dbReference>
<gene>
    <name evidence="4" type="ORF">SAMN05216326_11347</name>
</gene>
<evidence type="ECO:0000313" key="5">
    <source>
        <dbReference type="Proteomes" id="UP000199345"/>
    </source>
</evidence>
<organism evidence="4 5">
    <name type="scientific">Nitrosomonas marina</name>
    <dbReference type="NCBI Taxonomy" id="917"/>
    <lineage>
        <taxon>Bacteria</taxon>
        <taxon>Pseudomonadati</taxon>
        <taxon>Pseudomonadota</taxon>
        <taxon>Betaproteobacteria</taxon>
        <taxon>Nitrosomonadales</taxon>
        <taxon>Nitrosomonadaceae</taxon>
        <taxon>Nitrosomonas</taxon>
    </lineage>
</organism>
<keyword evidence="1" id="KW-1133">Transmembrane helix</keyword>
<evidence type="ECO:0000256" key="2">
    <source>
        <dbReference type="SAM" id="SignalP"/>
    </source>
</evidence>
<dbReference type="Pfam" id="PF06707">
    <property type="entry name" value="DUF1194"/>
    <property type="match status" value="1"/>
</dbReference>
<proteinExistence type="predicted"/>
<keyword evidence="1" id="KW-0812">Transmembrane</keyword>
<dbReference type="Gene3D" id="3.40.50.410">
    <property type="entry name" value="von Willebrand factor, type A domain"/>
    <property type="match status" value="1"/>
</dbReference>
<dbReference type="InterPro" id="IPR036465">
    <property type="entry name" value="vWFA_dom_sf"/>
</dbReference>
<dbReference type="InterPro" id="IPR002035">
    <property type="entry name" value="VWF_A"/>
</dbReference>
<dbReference type="Pfam" id="PF07589">
    <property type="entry name" value="PEP-CTERM"/>
    <property type="match status" value="1"/>
</dbReference>
<evidence type="ECO:0000313" key="4">
    <source>
        <dbReference type="EMBL" id="SET14913.1"/>
    </source>
</evidence>
<feature type="transmembrane region" description="Helical" evidence="1">
    <location>
        <begin position="224"/>
        <end position="243"/>
    </location>
</feature>
<keyword evidence="2" id="KW-0732">Signal</keyword>
<dbReference type="OrthoDB" id="8545292at2"/>
<feature type="chain" id="PRO_5011772492" evidence="2">
    <location>
        <begin position="24"/>
        <end position="250"/>
    </location>
</feature>